<evidence type="ECO:0000256" key="9">
    <source>
        <dbReference type="ARBA" id="ARBA00023310"/>
    </source>
</evidence>
<keyword evidence="6 10" id="KW-0406">Ion transport</keyword>
<dbReference type="GO" id="GO:0005524">
    <property type="term" value="F:ATP binding"/>
    <property type="evidence" value="ECO:0007669"/>
    <property type="project" value="UniProtKB-UniRule"/>
</dbReference>
<feature type="compositionally biased region" description="Acidic residues" evidence="11">
    <location>
        <begin position="200"/>
        <end position="211"/>
    </location>
</feature>
<reference evidence="12" key="1">
    <citation type="submission" date="2020-10" db="EMBL/GenBank/DDBJ databases">
        <authorList>
            <person name="Gilroy R."/>
        </authorList>
    </citation>
    <scope>NUCLEOTIDE SEQUENCE</scope>
    <source>
        <strain evidence="12">B1-3475</strain>
    </source>
</reference>
<dbReference type="GO" id="GO:0045259">
    <property type="term" value="C:proton-transporting ATP synthase complex"/>
    <property type="evidence" value="ECO:0007669"/>
    <property type="project" value="UniProtKB-KW"/>
</dbReference>
<evidence type="ECO:0000313" key="12">
    <source>
        <dbReference type="EMBL" id="MBO8455013.1"/>
    </source>
</evidence>
<dbReference type="AlphaFoldDB" id="A0A9D9MZ24"/>
<dbReference type="CDD" id="cd12151">
    <property type="entry name" value="F1-ATPase_gamma"/>
    <property type="match status" value="1"/>
</dbReference>
<proteinExistence type="inferred from homology"/>
<feature type="region of interest" description="Disordered" evidence="11">
    <location>
        <begin position="194"/>
        <end position="214"/>
    </location>
</feature>
<name>A0A9D9MZ24_9BACT</name>
<dbReference type="GO" id="GO:0005886">
    <property type="term" value="C:plasma membrane"/>
    <property type="evidence" value="ECO:0007669"/>
    <property type="project" value="UniProtKB-SubCell"/>
</dbReference>
<keyword evidence="7 10" id="KW-0472">Membrane</keyword>
<protein>
    <recommendedName>
        <fullName evidence="10">ATP synthase gamma chain</fullName>
    </recommendedName>
    <alternativeName>
        <fullName evidence="10">ATP synthase F1 sector gamma subunit</fullName>
    </alternativeName>
    <alternativeName>
        <fullName evidence="10">F-ATPase gamma subunit</fullName>
    </alternativeName>
</protein>
<accession>A0A9D9MZ24</accession>
<dbReference type="InterPro" id="IPR035968">
    <property type="entry name" value="ATP_synth_F1_ATPase_gsu"/>
</dbReference>
<dbReference type="HAMAP" id="MF_00815">
    <property type="entry name" value="ATP_synth_gamma_bact"/>
    <property type="match status" value="1"/>
</dbReference>
<keyword evidence="5 10" id="KW-0375">Hydrogen ion transport</keyword>
<comment type="subcellular location">
    <subcellularLocation>
        <location evidence="10">Cell membrane</location>
        <topology evidence="10">Peripheral membrane protein</topology>
    </subcellularLocation>
    <subcellularLocation>
        <location evidence="2">Membrane</location>
        <topology evidence="2">Peripheral membrane protein</topology>
    </subcellularLocation>
</comment>
<dbReference type="Gene3D" id="3.40.1380.10">
    <property type="match status" value="1"/>
</dbReference>
<evidence type="ECO:0000256" key="1">
    <source>
        <dbReference type="ARBA" id="ARBA00003456"/>
    </source>
</evidence>
<dbReference type="NCBIfam" id="NF009959">
    <property type="entry name" value="PRK13426.1"/>
    <property type="match status" value="1"/>
</dbReference>
<dbReference type="NCBIfam" id="TIGR01146">
    <property type="entry name" value="ATPsyn_F1gamma"/>
    <property type="match status" value="1"/>
</dbReference>
<evidence type="ECO:0000256" key="6">
    <source>
        <dbReference type="ARBA" id="ARBA00023065"/>
    </source>
</evidence>
<evidence type="ECO:0000256" key="2">
    <source>
        <dbReference type="ARBA" id="ARBA00004170"/>
    </source>
</evidence>
<dbReference type="InterPro" id="IPR000131">
    <property type="entry name" value="ATP_synth_F1_gsu"/>
</dbReference>
<evidence type="ECO:0000256" key="4">
    <source>
        <dbReference type="ARBA" id="ARBA00022448"/>
    </source>
</evidence>
<gene>
    <name evidence="10" type="primary">atpG</name>
    <name evidence="12" type="ORF">IAC08_01235</name>
</gene>
<keyword evidence="9 10" id="KW-0066">ATP synthesis</keyword>
<organism evidence="12 13">
    <name type="scientific">Candidatus Cryptobacteroides intestinigallinarum</name>
    <dbReference type="NCBI Taxonomy" id="2840767"/>
    <lineage>
        <taxon>Bacteria</taxon>
        <taxon>Pseudomonadati</taxon>
        <taxon>Bacteroidota</taxon>
        <taxon>Bacteroidia</taxon>
        <taxon>Bacteroidales</taxon>
        <taxon>Candidatus Cryptobacteroides</taxon>
    </lineage>
</organism>
<sequence>MASLKEIKSRINSVNGTLKITSAMKMVASSKLHKAQNAIANMLPYEKQMHNILYRLLSDDSVPVCGEYITQRPCRKVAIVAVSSNSALCGAFNSNVIKHFHETAAEYLSAGLRKEDILVYGLGRKIADAASKAGYAPMGDFNRLEDKYIYSEAADFARMLIDKFLKREIDKIELVYTHCRSTSVQVPVRETYLPFSAPEPSDDREDSDQDDSGYMKDYIVEPDAESVLRDLLPKVLVLKIYTMLLDANAAEHAARTVAMQEATDNGNQLLQDLTLQYNKQRQQSITDELLDIVSGSLA</sequence>
<dbReference type="SUPFAM" id="SSF52943">
    <property type="entry name" value="ATP synthase (F1-ATPase), gamma subunit"/>
    <property type="match status" value="1"/>
</dbReference>
<dbReference type="EMBL" id="JADIMK010000010">
    <property type="protein sequence ID" value="MBO8455013.1"/>
    <property type="molecule type" value="Genomic_DNA"/>
</dbReference>
<comment type="caution">
    <text evidence="12">The sequence shown here is derived from an EMBL/GenBank/DDBJ whole genome shotgun (WGS) entry which is preliminary data.</text>
</comment>
<evidence type="ECO:0000256" key="3">
    <source>
        <dbReference type="ARBA" id="ARBA00007681"/>
    </source>
</evidence>
<keyword evidence="8 10" id="KW-0139">CF(1)</keyword>
<reference evidence="12" key="2">
    <citation type="journal article" date="2021" name="PeerJ">
        <title>Extensive microbial diversity within the chicken gut microbiome revealed by metagenomics and culture.</title>
        <authorList>
            <person name="Gilroy R."/>
            <person name="Ravi A."/>
            <person name="Getino M."/>
            <person name="Pursley I."/>
            <person name="Horton D.L."/>
            <person name="Alikhan N.F."/>
            <person name="Baker D."/>
            <person name="Gharbi K."/>
            <person name="Hall N."/>
            <person name="Watson M."/>
            <person name="Adriaenssens E.M."/>
            <person name="Foster-Nyarko E."/>
            <person name="Jarju S."/>
            <person name="Secka A."/>
            <person name="Antonio M."/>
            <person name="Oren A."/>
            <person name="Chaudhuri R.R."/>
            <person name="La Ragione R."/>
            <person name="Hildebrand F."/>
            <person name="Pallen M.J."/>
        </authorList>
    </citation>
    <scope>NUCLEOTIDE SEQUENCE</scope>
    <source>
        <strain evidence="12">B1-3475</strain>
    </source>
</reference>
<dbReference type="PANTHER" id="PTHR11693:SF22">
    <property type="entry name" value="ATP SYNTHASE SUBUNIT GAMMA, MITOCHONDRIAL"/>
    <property type="match status" value="1"/>
</dbReference>
<comment type="function">
    <text evidence="1 10">Produces ATP from ADP in the presence of a proton gradient across the membrane. The gamma chain is believed to be important in regulating ATPase activity and the flow of protons through the CF(0) complex.</text>
</comment>
<evidence type="ECO:0000256" key="11">
    <source>
        <dbReference type="SAM" id="MobiDB-lite"/>
    </source>
</evidence>
<evidence type="ECO:0000313" key="13">
    <source>
        <dbReference type="Proteomes" id="UP000823617"/>
    </source>
</evidence>
<dbReference type="GO" id="GO:0046933">
    <property type="term" value="F:proton-transporting ATP synthase activity, rotational mechanism"/>
    <property type="evidence" value="ECO:0007669"/>
    <property type="project" value="UniProtKB-UniRule"/>
</dbReference>
<dbReference type="GO" id="GO:0042777">
    <property type="term" value="P:proton motive force-driven plasma membrane ATP synthesis"/>
    <property type="evidence" value="ECO:0007669"/>
    <property type="project" value="UniProtKB-UniRule"/>
</dbReference>
<evidence type="ECO:0000256" key="7">
    <source>
        <dbReference type="ARBA" id="ARBA00023136"/>
    </source>
</evidence>
<dbReference type="PANTHER" id="PTHR11693">
    <property type="entry name" value="ATP SYNTHASE GAMMA CHAIN"/>
    <property type="match status" value="1"/>
</dbReference>
<keyword evidence="4 10" id="KW-0813">Transport</keyword>
<dbReference type="PRINTS" id="PR00126">
    <property type="entry name" value="ATPASEGAMMA"/>
</dbReference>
<dbReference type="Pfam" id="PF00231">
    <property type="entry name" value="ATP-synt"/>
    <property type="match status" value="1"/>
</dbReference>
<dbReference type="Gene3D" id="1.10.287.80">
    <property type="entry name" value="ATP synthase, gamma subunit, helix hairpin domain"/>
    <property type="match status" value="2"/>
</dbReference>
<evidence type="ECO:0000256" key="5">
    <source>
        <dbReference type="ARBA" id="ARBA00022781"/>
    </source>
</evidence>
<dbReference type="Proteomes" id="UP000823617">
    <property type="component" value="Unassembled WGS sequence"/>
</dbReference>
<comment type="similarity">
    <text evidence="3 10">Belongs to the ATPase gamma chain family.</text>
</comment>
<evidence type="ECO:0000256" key="10">
    <source>
        <dbReference type="HAMAP-Rule" id="MF_00815"/>
    </source>
</evidence>
<evidence type="ECO:0000256" key="8">
    <source>
        <dbReference type="ARBA" id="ARBA00023196"/>
    </source>
</evidence>
<comment type="subunit">
    <text evidence="10">F-type ATPases have 2 components, CF(1) - the catalytic core - and CF(0) - the membrane proton channel. CF(1) has five subunits: alpha(3), beta(3), gamma(1), delta(1), epsilon(1). CF(0) has three main subunits: a, b and c.</text>
</comment>
<keyword evidence="10" id="KW-1003">Cell membrane</keyword>